<evidence type="ECO:0000256" key="1">
    <source>
        <dbReference type="ARBA" id="ARBA00022603"/>
    </source>
</evidence>
<keyword evidence="8" id="KW-1185">Reference proteome</keyword>
<dbReference type="InterPro" id="IPR020598">
    <property type="entry name" value="rRNA_Ade_methylase_Trfase_N"/>
</dbReference>
<feature type="compositionally biased region" description="Polar residues" evidence="5">
    <location>
        <begin position="13"/>
        <end position="27"/>
    </location>
</feature>
<organism evidence="7 8">
    <name type="scientific">Halosaccharopolyspora lacisalsi</name>
    <dbReference type="NCBI Taxonomy" id="1000566"/>
    <lineage>
        <taxon>Bacteria</taxon>
        <taxon>Bacillati</taxon>
        <taxon>Actinomycetota</taxon>
        <taxon>Actinomycetes</taxon>
        <taxon>Pseudonocardiales</taxon>
        <taxon>Pseudonocardiaceae</taxon>
        <taxon>Halosaccharopolyspora</taxon>
    </lineage>
</organism>
<proteinExistence type="predicted"/>
<evidence type="ECO:0000259" key="6">
    <source>
        <dbReference type="SMART" id="SM00650"/>
    </source>
</evidence>
<evidence type="ECO:0000313" key="8">
    <source>
        <dbReference type="Proteomes" id="UP000569329"/>
    </source>
</evidence>
<evidence type="ECO:0000256" key="4">
    <source>
        <dbReference type="ARBA" id="ARBA00022884"/>
    </source>
</evidence>
<feature type="domain" description="Ribosomal RNA adenine methylase transferase N-terminal" evidence="6">
    <location>
        <begin position="61"/>
        <end position="199"/>
    </location>
</feature>
<keyword evidence="4" id="KW-0694">RNA-binding</keyword>
<dbReference type="PANTHER" id="PTHR11727">
    <property type="entry name" value="DIMETHYLADENOSINE TRANSFERASE"/>
    <property type="match status" value="1"/>
</dbReference>
<dbReference type="GO" id="GO:0003723">
    <property type="term" value="F:RNA binding"/>
    <property type="evidence" value="ECO:0007669"/>
    <property type="project" value="UniProtKB-KW"/>
</dbReference>
<keyword evidence="2 7" id="KW-0808">Transferase</keyword>
<evidence type="ECO:0000313" key="7">
    <source>
        <dbReference type="EMBL" id="MBA8824368.1"/>
    </source>
</evidence>
<gene>
    <name evidence="7" type="ORF">FHX42_001715</name>
</gene>
<dbReference type="SMART" id="SM00650">
    <property type="entry name" value="rADc"/>
    <property type="match status" value="1"/>
</dbReference>
<evidence type="ECO:0000256" key="5">
    <source>
        <dbReference type="SAM" id="MobiDB-lite"/>
    </source>
</evidence>
<sequence length="228" mass="24258">MTTPPQHFEQRTETSPSQPGCSVTSTRTTAGSLLEEYRTFVARAWRDPATVGAVIPSSPVLAREIASIVPTAGSPVVVELGPGTGALSSAVAERLPAGGRHIALELDPGMVEHLRTNMPQLEVIEGDATDLGRILREAGVESVDAVVSGLPWSLFPGESQGRILSEVGGVLAPGGAFTTIAYALALGSTGARLFRRRLERGFDEVVMTRTVWRNMPPARTYICRRPVS</sequence>
<dbReference type="InterPro" id="IPR001737">
    <property type="entry name" value="KsgA/Erm"/>
</dbReference>
<protein>
    <submittedName>
        <fullName evidence="7">Phospholipid N-methyltransferase</fullName>
    </submittedName>
</protein>
<dbReference type="AlphaFoldDB" id="A0A839E071"/>
<dbReference type="GO" id="GO:0000179">
    <property type="term" value="F:rRNA (adenine-N6,N6-)-dimethyltransferase activity"/>
    <property type="evidence" value="ECO:0007669"/>
    <property type="project" value="InterPro"/>
</dbReference>
<keyword evidence="3" id="KW-0949">S-adenosyl-L-methionine</keyword>
<evidence type="ECO:0000256" key="3">
    <source>
        <dbReference type="ARBA" id="ARBA00022691"/>
    </source>
</evidence>
<dbReference type="InterPro" id="IPR029063">
    <property type="entry name" value="SAM-dependent_MTases_sf"/>
</dbReference>
<dbReference type="InterPro" id="IPR041698">
    <property type="entry name" value="Methyltransf_25"/>
</dbReference>
<comment type="caution">
    <text evidence="7">The sequence shown here is derived from an EMBL/GenBank/DDBJ whole genome shotgun (WGS) entry which is preliminary data.</text>
</comment>
<reference evidence="7 8" key="1">
    <citation type="submission" date="2020-07" db="EMBL/GenBank/DDBJ databases">
        <title>Sequencing the genomes of 1000 actinobacteria strains.</title>
        <authorList>
            <person name="Klenk H.-P."/>
        </authorList>
    </citation>
    <scope>NUCLEOTIDE SEQUENCE [LARGE SCALE GENOMIC DNA]</scope>
    <source>
        <strain evidence="7 8">DSM 45975</strain>
    </source>
</reference>
<dbReference type="Gene3D" id="3.40.50.150">
    <property type="entry name" value="Vaccinia Virus protein VP39"/>
    <property type="match status" value="1"/>
</dbReference>
<dbReference type="PANTHER" id="PTHR11727:SF7">
    <property type="entry name" value="DIMETHYLADENOSINE TRANSFERASE-RELATED"/>
    <property type="match status" value="1"/>
</dbReference>
<dbReference type="SUPFAM" id="SSF53335">
    <property type="entry name" value="S-adenosyl-L-methionine-dependent methyltransferases"/>
    <property type="match status" value="1"/>
</dbReference>
<keyword evidence="1 7" id="KW-0489">Methyltransferase</keyword>
<name>A0A839E071_9PSEU</name>
<accession>A0A839E071</accession>
<dbReference type="EMBL" id="JACGWZ010000002">
    <property type="protein sequence ID" value="MBA8824368.1"/>
    <property type="molecule type" value="Genomic_DNA"/>
</dbReference>
<feature type="region of interest" description="Disordered" evidence="5">
    <location>
        <begin position="1"/>
        <end position="27"/>
    </location>
</feature>
<evidence type="ECO:0000256" key="2">
    <source>
        <dbReference type="ARBA" id="ARBA00022679"/>
    </source>
</evidence>
<dbReference type="Proteomes" id="UP000569329">
    <property type="component" value="Unassembled WGS sequence"/>
</dbReference>
<dbReference type="CDD" id="cd02440">
    <property type="entry name" value="AdoMet_MTases"/>
    <property type="match status" value="1"/>
</dbReference>
<dbReference type="Pfam" id="PF13649">
    <property type="entry name" value="Methyltransf_25"/>
    <property type="match status" value="1"/>
</dbReference>